<keyword evidence="2" id="KW-1185">Reference proteome</keyword>
<dbReference type="Proteomes" id="UP000316598">
    <property type="component" value="Unassembled WGS sequence"/>
</dbReference>
<gene>
    <name evidence="1" type="ORF">Pla22_38010</name>
</gene>
<dbReference type="AlphaFoldDB" id="A0A5C5WLI0"/>
<sequence length="140" mass="15337">MPGFGDVDLGRDDTVKDNSTDFAIADWFNRDADSARVFVFGWANCFDRRIANEAGQFNRAGFGIRDRRIESGDAADRDDDTGGVVNANGRCVSQVRSRTAAAGQTVAMRRLGRRQQSVVFDRGDIETVAGSNTSCHLRKS</sequence>
<protein>
    <submittedName>
        <fullName evidence="1">Uncharacterized protein</fullName>
    </submittedName>
</protein>
<organism evidence="1 2">
    <name type="scientific">Rubripirellula amarantea</name>
    <dbReference type="NCBI Taxonomy" id="2527999"/>
    <lineage>
        <taxon>Bacteria</taxon>
        <taxon>Pseudomonadati</taxon>
        <taxon>Planctomycetota</taxon>
        <taxon>Planctomycetia</taxon>
        <taxon>Pirellulales</taxon>
        <taxon>Pirellulaceae</taxon>
        <taxon>Rubripirellula</taxon>
    </lineage>
</organism>
<comment type="caution">
    <text evidence="1">The sequence shown here is derived from an EMBL/GenBank/DDBJ whole genome shotgun (WGS) entry which is preliminary data.</text>
</comment>
<reference evidence="1 2" key="1">
    <citation type="submission" date="2019-02" db="EMBL/GenBank/DDBJ databases">
        <title>Deep-cultivation of Planctomycetes and their phenomic and genomic characterization uncovers novel biology.</title>
        <authorList>
            <person name="Wiegand S."/>
            <person name="Jogler M."/>
            <person name="Boedeker C."/>
            <person name="Pinto D."/>
            <person name="Vollmers J."/>
            <person name="Rivas-Marin E."/>
            <person name="Kohn T."/>
            <person name="Peeters S.H."/>
            <person name="Heuer A."/>
            <person name="Rast P."/>
            <person name="Oberbeckmann S."/>
            <person name="Bunk B."/>
            <person name="Jeske O."/>
            <person name="Meyerdierks A."/>
            <person name="Storesund J.E."/>
            <person name="Kallscheuer N."/>
            <person name="Luecker S."/>
            <person name="Lage O.M."/>
            <person name="Pohl T."/>
            <person name="Merkel B.J."/>
            <person name="Hornburger P."/>
            <person name="Mueller R.-W."/>
            <person name="Bruemmer F."/>
            <person name="Labrenz M."/>
            <person name="Spormann A.M."/>
            <person name="Op Den Camp H."/>
            <person name="Overmann J."/>
            <person name="Amann R."/>
            <person name="Jetten M.S.M."/>
            <person name="Mascher T."/>
            <person name="Medema M.H."/>
            <person name="Devos D.P."/>
            <person name="Kaster A.-K."/>
            <person name="Ovreas L."/>
            <person name="Rohde M."/>
            <person name="Galperin M.Y."/>
            <person name="Jogler C."/>
        </authorList>
    </citation>
    <scope>NUCLEOTIDE SEQUENCE [LARGE SCALE GENOMIC DNA]</scope>
    <source>
        <strain evidence="1 2">Pla22</strain>
    </source>
</reference>
<evidence type="ECO:0000313" key="1">
    <source>
        <dbReference type="EMBL" id="TWT51025.1"/>
    </source>
</evidence>
<proteinExistence type="predicted"/>
<accession>A0A5C5WLI0</accession>
<dbReference type="EMBL" id="SJPI01000002">
    <property type="protein sequence ID" value="TWT51025.1"/>
    <property type="molecule type" value="Genomic_DNA"/>
</dbReference>
<evidence type="ECO:0000313" key="2">
    <source>
        <dbReference type="Proteomes" id="UP000316598"/>
    </source>
</evidence>
<name>A0A5C5WLI0_9BACT</name>